<proteinExistence type="predicted"/>
<feature type="domain" description="HIT" evidence="9">
    <location>
        <begin position="2"/>
        <end position="110"/>
    </location>
</feature>
<sequence>MSKLLFSTIDVTRQAFYRTPFAFAIVNLKPIVPGHVLVVPTRPAPRLADLAPHEIAELFAGVQHVGRIVERAYVADALTIACQDGRAAGQSVPHVHIHILPRRSKGDYFEGRNDEIYPAIERAEAKLPDHLVLLPSSKNTVESAKIEQKVERKSQPLRVDAEENRTPRSEEDMWQEATWLKELSDAERNKRVE</sequence>
<dbReference type="Gene3D" id="3.30.428.10">
    <property type="entry name" value="HIT-like"/>
    <property type="match status" value="1"/>
</dbReference>
<dbReference type="VEuPathDB" id="FungiDB:BD410DRAFT_739449"/>
<dbReference type="InterPro" id="IPR039383">
    <property type="entry name" value="FHIT"/>
</dbReference>
<dbReference type="GO" id="GO:0016787">
    <property type="term" value="F:hydrolase activity"/>
    <property type="evidence" value="ECO:0007669"/>
    <property type="project" value="UniProtKB-KW"/>
</dbReference>
<evidence type="ECO:0000256" key="1">
    <source>
        <dbReference type="ARBA" id="ARBA00022741"/>
    </source>
</evidence>
<feature type="short sequence motif" description="Histidine triad motif" evidence="4 7">
    <location>
        <begin position="94"/>
        <end position="98"/>
    </location>
</feature>
<feature type="compositionally biased region" description="Basic and acidic residues" evidence="8">
    <location>
        <begin position="144"/>
        <end position="171"/>
    </location>
</feature>
<evidence type="ECO:0000256" key="5">
    <source>
        <dbReference type="PIRSR" id="PIRSR639383-2"/>
    </source>
</evidence>
<feature type="binding site" evidence="5">
    <location>
        <begin position="89"/>
        <end position="92"/>
    </location>
    <ligand>
        <name>substrate</name>
    </ligand>
</feature>
<keyword evidence="11" id="KW-1185">Reference proteome</keyword>
<protein>
    <submittedName>
        <fullName evidence="10">HIT-like protein</fullName>
    </submittedName>
</protein>
<dbReference type="EMBL" id="ML170158">
    <property type="protein sequence ID" value="TDL28047.1"/>
    <property type="molecule type" value="Genomic_DNA"/>
</dbReference>
<evidence type="ECO:0000256" key="7">
    <source>
        <dbReference type="PROSITE-ProRule" id="PRU00464"/>
    </source>
</evidence>
<dbReference type="Proteomes" id="UP000294933">
    <property type="component" value="Unassembled WGS sequence"/>
</dbReference>
<dbReference type="CDD" id="cd01275">
    <property type="entry name" value="FHIT"/>
    <property type="match status" value="1"/>
</dbReference>
<dbReference type="PRINTS" id="PR00332">
    <property type="entry name" value="HISTRIAD"/>
</dbReference>
<feature type="site" description="Important for induction of apoptosis" evidence="6">
    <location>
        <position position="117"/>
    </location>
</feature>
<dbReference type="InterPro" id="IPR051884">
    <property type="entry name" value="Bis(5'-adenosyl)-TPase_reg"/>
</dbReference>
<dbReference type="AlphaFoldDB" id="A0A4Y7QK59"/>
<gene>
    <name evidence="10" type="ORF">BD410DRAFT_739449</name>
</gene>
<feature type="binding site" evidence="5">
    <location>
        <position position="98"/>
    </location>
    <ligand>
        <name>substrate</name>
    </ligand>
</feature>
<dbReference type="PANTHER" id="PTHR46243:SF1">
    <property type="entry name" value="BIS(5'-ADENOSYL)-TRIPHOSPHATASE"/>
    <property type="match status" value="1"/>
</dbReference>
<evidence type="ECO:0000256" key="8">
    <source>
        <dbReference type="SAM" id="MobiDB-lite"/>
    </source>
</evidence>
<feature type="active site" description="Tele-AMP-histidine intermediate" evidence="3">
    <location>
        <position position="96"/>
    </location>
</feature>
<feature type="compositionally biased region" description="Basic and acidic residues" evidence="8">
    <location>
        <begin position="182"/>
        <end position="193"/>
    </location>
</feature>
<feature type="region of interest" description="Disordered" evidence="8">
    <location>
        <begin position="144"/>
        <end position="193"/>
    </location>
</feature>
<dbReference type="PROSITE" id="PS51084">
    <property type="entry name" value="HIT_2"/>
    <property type="match status" value="1"/>
</dbReference>
<dbReference type="InterPro" id="IPR019808">
    <property type="entry name" value="Histidine_triad_CS"/>
</dbReference>
<dbReference type="PANTHER" id="PTHR46243">
    <property type="entry name" value="BIS(5'-ADENOSYL)-TRIPHOSPHATASE"/>
    <property type="match status" value="1"/>
</dbReference>
<dbReference type="PROSITE" id="PS00892">
    <property type="entry name" value="HIT_1"/>
    <property type="match status" value="1"/>
</dbReference>
<dbReference type="STRING" id="50990.A0A4Y7QK59"/>
<evidence type="ECO:0000256" key="4">
    <source>
        <dbReference type="PIRSR" id="PIRSR601310-3"/>
    </source>
</evidence>
<name>A0A4Y7QK59_9AGAM</name>
<reference evidence="10 11" key="1">
    <citation type="submission" date="2018-06" db="EMBL/GenBank/DDBJ databases">
        <title>A transcriptomic atlas of mushroom development highlights an independent origin of complex multicellularity.</title>
        <authorList>
            <consortium name="DOE Joint Genome Institute"/>
            <person name="Krizsan K."/>
            <person name="Almasi E."/>
            <person name="Merenyi Z."/>
            <person name="Sahu N."/>
            <person name="Viragh M."/>
            <person name="Koszo T."/>
            <person name="Mondo S."/>
            <person name="Kiss B."/>
            <person name="Balint B."/>
            <person name="Kues U."/>
            <person name="Barry K."/>
            <person name="Hegedus J.C."/>
            <person name="Henrissat B."/>
            <person name="Johnson J."/>
            <person name="Lipzen A."/>
            <person name="Ohm R."/>
            <person name="Nagy I."/>
            <person name="Pangilinan J."/>
            <person name="Yan J."/>
            <person name="Xiong Y."/>
            <person name="Grigoriev I.V."/>
            <person name="Hibbett D.S."/>
            <person name="Nagy L.G."/>
        </authorList>
    </citation>
    <scope>NUCLEOTIDE SEQUENCE [LARGE SCALE GENOMIC DNA]</scope>
    <source>
        <strain evidence="10 11">SZMC22713</strain>
    </source>
</reference>
<keyword evidence="2" id="KW-0378">Hydrolase</keyword>
<dbReference type="GO" id="GO:0000166">
    <property type="term" value="F:nucleotide binding"/>
    <property type="evidence" value="ECO:0007669"/>
    <property type="project" value="UniProtKB-KW"/>
</dbReference>
<evidence type="ECO:0000313" key="10">
    <source>
        <dbReference type="EMBL" id="TDL28047.1"/>
    </source>
</evidence>
<dbReference type="InterPro" id="IPR036265">
    <property type="entry name" value="HIT-like_sf"/>
</dbReference>
<evidence type="ECO:0000256" key="2">
    <source>
        <dbReference type="ARBA" id="ARBA00022801"/>
    </source>
</evidence>
<dbReference type="OrthoDB" id="680339at2759"/>
<evidence type="ECO:0000256" key="6">
    <source>
        <dbReference type="PIRSR" id="PIRSR639383-3"/>
    </source>
</evidence>
<accession>A0A4Y7QK59</accession>
<evidence type="ECO:0000313" key="11">
    <source>
        <dbReference type="Proteomes" id="UP000294933"/>
    </source>
</evidence>
<dbReference type="Pfam" id="PF01230">
    <property type="entry name" value="HIT"/>
    <property type="match status" value="1"/>
</dbReference>
<feature type="binding site" evidence="5">
    <location>
        <position position="27"/>
    </location>
    <ligand>
        <name>substrate</name>
    </ligand>
</feature>
<keyword evidence="1" id="KW-0547">Nucleotide-binding</keyword>
<evidence type="ECO:0000256" key="3">
    <source>
        <dbReference type="PIRSR" id="PIRSR601310-1"/>
    </source>
</evidence>
<dbReference type="SUPFAM" id="SSF54197">
    <property type="entry name" value="HIT-like"/>
    <property type="match status" value="1"/>
</dbReference>
<dbReference type="InterPro" id="IPR001310">
    <property type="entry name" value="Histidine_triad_HIT"/>
</dbReference>
<feature type="binding site" evidence="5">
    <location>
        <position position="83"/>
    </location>
    <ligand>
        <name>substrate</name>
    </ligand>
</feature>
<organism evidence="10 11">
    <name type="scientific">Rickenella mellea</name>
    <dbReference type="NCBI Taxonomy" id="50990"/>
    <lineage>
        <taxon>Eukaryota</taxon>
        <taxon>Fungi</taxon>
        <taxon>Dikarya</taxon>
        <taxon>Basidiomycota</taxon>
        <taxon>Agaricomycotina</taxon>
        <taxon>Agaricomycetes</taxon>
        <taxon>Hymenochaetales</taxon>
        <taxon>Rickenellaceae</taxon>
        <taxon>Rickenella</taxon>
    </lineage>
</organism>
<dbReference type="InterPro" id="IPR011146">
    <property type="entry name" value="HIT-like"/>
</dbReference>
<evidence type="ECO:0000259" key="9">
    <source>
        <dbReference type="PROSITE" id="PS51084"/>
    </source>
</evidence>